<evidence type="ECO:0000313" key="1">
    <source>
        <dbReference type="EMBL" id="JAD25344.1"/>
    </source>
</evidence>
<name>A0A0A8YGC4_ARUDO</name>
<organism evidence="1">
    <name type="scientific">Arundo donax</name>
    <name type="common">Giant reed</name>
    <name type="synonym">Donax arundinaceus</name>
    <dbReference type="NCBI Taxonomy" id="35708"/>
    <lineage>
        <taxon>Eukaryota</taxon>
        <taxon>Viridiplantae</taxon>
        <taxon>Streptophyta</taxon>
        <taxon>Embryophyta</taxon>
        <taxon>Tracheophyta</taxon>
        <taxon>Spermatophyta</taxon>
        <taxon>Magnoliopsida</taxon>
        <taxon>Liliopsida</taxon>
        <taxon>Poales</taxon>
        <taxon>Poaceae</taxon>
        <taxon>PACMAD clade</taxon>
        <taxon>Arundinoideae</taxon>
        <taxon>Arundineae</taxon>
        <taxon>Arundo</taxon>
    </lineage>
</organism>
<protein>
    <submittedName>
        <fullName evidence="1">Uncharacterized protein</fullName>
    </submittedName>
</protein>
<dbReference type="EMBL" id="GBRH01272551">
    <property type="protein sequence ID" value="JAD25344.1"/>
    <property type="molecule type" value="Transcribed_RNA"/>
</dbReference>
<accession>A0A0A8YGC4</accession>
<sequence>MDVRAKQKDFMCPEISSALNIWHTISLRHFLVCP</sequence>
<reference evidence="1" key="1">
    <citation type="submission" date="2014-09" db="EMBL/GenBank/DDBJ databases">
        <authorList>
            <person name="Magalhaes I.L.F."/>
            <person name="Oliveira U."/>
            <person name="Santos F.R."/>
            <person name="Vidigal T.H.D.A."/>
            <person name="Brescovit A.D."/>
            <person name="Santos A.J."/>
        </authorList>
    </citation>
    <scope>NUCLEOTIDE SEQUENCE</scope>
    <source>
        <tissue evidence="1">Shoot tissue taken approximately 20 cm above the soil surface</tissue>
    </source>
</reference>
<proteinExistence type="predicted"/>
<reference evidence="1" key="2">
    <citation type="journal article" date="2015" name="Data Brief">
        <title>Shoot transcriptome of the giant reed, Arundo donax.</title>
        <authorList>
            <person name="Barrero R.A."/>
            <person name="Guerrero F.D."/>
            <person name="Moolhuijzen P."/>
            <person name="Goolsby J.A."/>
            <person name="Tidwell J."/>
            <person name="Bellgard S.E."/>
            <person name="Bellgard M.I."/>
        </authorList>
    </citation>
    <scope>NUCLEOTIDE SEQUENCE</scope>
    <source>
        <tissue evidence="1">Shoot tissue taken approximately 20 cm above the soil surface</tissue>
    </source>
</reference>
<dbReference type="AlphaFoldDB" id="A0A0A8YGC4"/>